<comment type="subcellular location">
    <subcellularLocation>
        <location evidence="1">Secreted</location>
        <location evidence="1">Cell wall</location>
    </subcellularLocation>
</comment>
<evidence type="ECO:0000256" key="7">
    <source>
        <dbReference type="ARBA" id="ARBA00023085"/>
    </source>
</evidence>
<dbReference type="EMBL" id="JAQIZT010000006">
    <property type="protein sequence ID" value="KAJ6993511.1"/>
    <property type="molecule type" value="Genomic_DNA"/>
</dbReference>
<reference evidence="10" key="1">
    <citation type="journal article" date="2023" name="Mol. Ecol. Resour.">
        <title>Chromosome-level genome assembly of a triploid poplar Populus alba 'Berolinensis'.</title>
        <authorList>
            <person name="Chen S."/>
            <person name="Yu Y."/>
            <person name="Wang X."/>
            <person name="Wang S."/>
            <person name="Zhang T."/>
            <person name="Zhou Y."/>
            <person name="He R."/>
            <person name="Meng N."/>
            <person name="Wang Y."/>
            <person name="Liu W."/>
            <person name="Liu Z."/>
            <person name="Liu J."/>
            <person name="Guo Q."/>
            <person name="Huang H."/>
            <person name="Sederoff R.R."/>
            <person name="Wang G."/>
            <person name="Qu G."/>
            <person name="Chen S."/>
        </authorList>
    </citation>
    <scope>NUCLEOTIDE SEQUENCE</scope>
    <source>
        <strain evidence="10">SC-2020</strain>
    </source>
</reference>
<evidence type="ECO:0000256" key="3">
    <source>
        <dbReference type="ARBA" id="ARBA00008891"/>
    </source>
</evidence>
<keyword evidence="8" id="KW-0732">Signal</keyword>
<keyword evidence="7" id="KW-0063">Aspartyl esterase</keyword>
<evidence type="ECO:0000256" key="5">
    <source>
        <dbReference type="ARBA" id="ARBA00022512"/>
    </source>
</evidence>
<dbReference type="GO" id="GO:0030599">
    <property type="term" value="F:pectinesterase activity"/>
    <property type="evidence" value="ECO:0007669"/>
    <property type="project" value="UniProtKB-EC"/>
</dbReference>
<keyword evidence="6" id="KW-0378">Hydrolase</keyword>
<evidence type="ECO:0000256" key="1">
    <source>
        <dbReference type="ARBA" id="ARBA00004191"/>
    </source>
</evidence>
<protein>
    <recommendedName>
        <fullName evidence="4">pectinesterase</fullName>
        <ecNumber evidence="4">3.1.1.11</ecNumber>
    </recommendedName>
</protein>
<keyword evidence="5" id="KW-0134">Cell wall</keyword>
<feature type="signal peptide" evidence="8">
    <location>
        <begin position="1"/>
        <end position="20"/>
    </location>
</feature>
<accession>A0AAD6VZW5</accession>
<dbReference type="PANTHER" id="PTHR31321">
    <property type="entry name" value="ACYL-COA THIOESTER HYDROLASE YBHC-RELATED"/>
    <property type="match status" value="1"/>
</dbReference>
<evidence type="ECO:0000256" key="6">
    <source>
        <dbReference type="ARBA" id="ARBA00022801"/>
    </source>
</evidence>
<dbReference type="SUPFAM" id="SSF51126">
    <property type="entry name" value="Pectin lyase-like"/>
    <property type="match status" value="1"/>
</dbReference>
<keyword evidence="5" id="KW-0964">Secreted</keyword>
<comment type="pathway">
    <text evidence="2">Glycan metabolism; pectin degradation; 2-dehydro-3-deoxy-D-gluconate from pectin: step 1/5.</text>
</comment>
<dbReference type="InterPro" id="IPR000070">
    <property type="entry name" value="Pectinesterase_cat"/>
</dbReference>
<evidence type="ECO:0000256" key="2">
    <source>
        <dbReference type="ARBA" id="ARBA00005184"/>
    </source>
</evidence>
<dbReference type="EC" id="3.1.1.11" evidence="4"/>
<feature type="domain" description="Pectinesterase catalytic" evidence="9">
    <location>
        <begin position="80"/>
        <end position="212"/>
    </location>
</feature>
<dbReference type="InterPro" id="IPR011050">
    <property type="entry name" value="Pectin_lyase_fold/virulence"/>
</dbReference>
<evidence type="ECO:0000256" key="4">
    <source>
        <dbReference type="ARBA" id="ARBA00013229"/>
    </source>
</evidence>
<dbReference type="InterPro" id="IPR012334">
    <property type="entry name" value="Pectin_lyas_fold"/>
</dbReference>
<feature type="chain" id="PRO_5042217768" description="pectinesterase" evidence="8">
    <location>
        <begin position="21"/>
        <end position="321"/>
    </location>
</feature>
<dbReference type="Proteomes" id="UP001164929">
    <property type="component" value="Chromosome 6"/>
</dbReference>
<evidence type="ECO:0000259" key="9">
    <source>
        <dbReference type="Pfam" id="PF01095"/>
    </source>
</evidence>
<proteinExistence type="inferred from homology"/>
<dbReference type="GO" id="GO:0042545">
    <property type="term" value="P:cell wall modification"/>
    <property type="evidence" value="ECO:0007669"/>
    <property type="project" value="InterPro"/>
</dbReference>
<organism evidence="10 11">
    <name type="scientific">Populus alba x Populus x berolinensis</name>
    <dbReference type="NCBI Taxonomy" id="444605"/>
    <lineage>
        <taxon>Eukaryota</taxon>
        <taxon>Viridiplantae</taxon>
        <taxon>Streptophyta</taxon>
        <taxon>Embryophyta</taxon>
        <taxon>Tracheophyta</taxon>
        <taxon>Spermatophyta</taxon>
        <taxon>Magnoliopsida</taxon>
        <taxon>eudicotyledons</taxon>
        <taxon>Gunneridae</taxon>
        <taxon>Pentapetalae</taxon>
        <taxon>rosids</taxon>
        <taxon>fabids</taxon>
        <taxon>Malpighiales</taxon>
        <taxon>Salicaceae</taxon>
        <taxon>Saliceae</taxon>
        <taxon>Populus</taxon>
    </lineage>
</organism>
<evidence type="ECO:0000313" key="10">
    <source>
        <dbReference type="EMBL" id="KAJ6993511.1"/>
    </source>
</evidence>
<dbReference type="Gene3D" id="2.160.20.10">
    <property type="entry name" value="Single-stranded right-handed beta-helix, Pectin lyase-like"/>
    <property type="match status" value="1"/>
</dbReference>
<evidence type="ECO:0000256" key="8">
    <source>
        <dbReference type="SAM" id="SignalP"/>
    </source>
</evidence>
<keyword evidence="11" id="KW-1185">Reference proteome</keyword>
<name>A0AAD6VZW5_9ROSI</name>
<dbReference type="PANTHER" id="PTHR31321:SF126">
    <property type="entry name" value="PECTINESTERASE"/>
    <property type="match status" value="1"/>
</dbReference>
<evidence type="ECO:0000313" key="11">
    <source>
        <dbReference type="Proteomes" id="UP001164929"/>
    </source>
</evidence>
<comment type="caution">
    <text evidence="10">The sequence shown here is derived from an EMBL/GenBank/DDBJ whole genome shotgun (WGS) entry which is preliminary data.</text>
</comment>
<gene>
    <name evidence="10" type="ORF">NC653_016598</name>
</gene>
<feature type="domain" description="Pectinesterase catalytic" evidence="9">
    <location>
        <begin position="224"/>
        <end position="299"/>
    </location>
</feature>
<sequence length="321" mass="35679">MKRSFSSFALLLITLQAIQIIPTAISTTKLVPADISKVKAWVAKNINDFNDRKSNDSKGIPRIVLDELLASAEDRLRLIRVAKDGFADFTTISDALETIPKDNKRRTIIQIGGGEYWEKITIKCNKPFITFYGDPMDIPRIVFNGTASRYGTIYSATVAVESDYFMAVNVAFVNSAPMPNVNRTGGQAVAMRISGDKAAFHSCKFIGFQDTLCDDRGGVDELIIQNTTIDSVAEGTGVITAQAREHVTEDSGFTFIHCNLTGLGNNTYLGRAWKQRPRVVFAYTYMGHLINDEGWSTWKFPEREGYASASFPSFSDFKLIY</sequence>
<comment type="similarity">
    <text evidence="3">Belongs to the pectinesterase family.</text>
</comment>
<dbReference type="GO" id="GO:0045490">
    <property type="term" value="P:pectin catabolic process"/>
    <property type="evidence" value="ECO:0007669"/>
    <property type="project" value="TreeGrafter"/>
</dbReference>
<dbReference type="Pfam" id="PF01095">
    <property type="entry name" value="Pectinesterase"/>
    <property type="match status" value="2"/>
</dbReference>
<dbReference type="AlphaFoldDB" id="A0AAD6VZW5"/>